<feature type="transmembrane region" description="Helical" evidence="6">
    <location>
        <begin position="411"/>
        <end position="429"/>
    </location>
</feature>
<feature type="domain" description="Threonine/Serine exporter ThrE" evidence="8">
    <location>
        <begin position="335"/>
        <end position="459"/>
    </location>
</feature>
<dbReference type="GO" id="GO:0022857">
    <property type="term" value="F:transmembrane transporter activity"/>
    <property type="evidence" value="ECO:0007669"/>
    <property type="project" value="InterPro"/>
</dbReference>
<feature type="transmembrane region" description="Helical" evidence="6">
    <location>
        <begin position="204"/>
        <end position="221"/>
    </location>
</feature>
<gene>
    <name evidence="9" type="ORF">PL2TA16_00727</name>
</gene>
<dbReference type="GO" id="GO:0016020">
    <property type="term" value="C:membrane"/>
    <property type="evidence" value="ECO:0007669"/>
    <property type="project" value="UniProtKB-SubCell"/>
</dbReference>
<comment type="caution">
    <text evidence="9">The sequence shown here is derived from an EMBL/GenBank/DDBJ whole genome shotgun (WGS) entry which is preliminary data.</text>
</comment>
<evidence type="ECO:0000256" key="1">
    <source>
        <dbReference type="ARBA" id="ARBA00004141"/>
    </source>
</evidence>
<reference evidence="9 10" key="1">
    <citation type="submission" date="2013-07" db="EMBL/GenBank/DDBJ databases">
        <title>Draft genome sequence of Pseudoalteromonas luteoviolacea 2ta16.</title>
        <authorList>
            <person name="Allen E.E."/>
            <person name="Azam F."/>
            <person name="Podell S."/>
        </authorList>
    </citation>
    <scope>NUCLEOTIDE SEQUENCE [LARGE SCALE GENOMIC DNA]</scope>
    <source>
        <strain evidence="9 10">2ta16</strain>
    </source>
</reference>
<feature type="transmembrane region" description="Helical" evidence="6">
    <location>
        <begin position="331"/>
        <end position="348"/>
    </location>
</feature>
<dbReference type="InterPro" id="IPR024528">
    <property type="entry name" value="ThrE_2"/>
</dbReference>
<dbReference type="PANTHER" id="PTHR31082">
    <property type="entry name" value="PHEROMONE-REGULATED MEMBRANE PROTEIN 10"/>
    <property type="match status" value="1"/>
</dbReference>
<comment type="similarity">
    <text evidence="5">Belongs to the ThrE exporter (TC 2.A.79) family.</text>
</comment>
<protein>
    <recommendedName>
        <fullName evidence="11">Threonine/serine exporter-like N-terminal domain-containing protein</fullName>
    </recommendedName>
</protein>
<keyword evidence="4 6" id="KW-0472">Membrane</keyword>
<dbReference type="Pfam" id="PF06738">
    <property type="entry name" value="ThrE"/>
    <property type="match status" value="1"/>
</dbReference>
<evidence type="ECO:0000259" key="8">
    <source>
        <dbReference type="Pfam" id="PF12821"/>
    </source>
</evidence>
<proteinExistence type="inferred from homology"/>
<evidence type="ECO:0000256" key="4">
    <source>
        <dbReference type="ARBA" id="ARBA00023136"/>
    </source>
</evidence>
<evidence type="ECO:0008006" key="11">
    <source>
        <dbReference type="Google" id="ProtNLM"/>
    </source>
</evidence>
<dbReference type="InterPro" id="IPR010619">
    <property type="entry name" value="ThrE-like_N"/>
</dbReference>
<evidence type="ECO:0000313" key="9">
    <source>
        <dbReference type="EMBL" id="ESP94727.1"/>
    </source>
</evidence>
<dbReference type="PATRIC" id="fig|1353533.3.peg.1165"/>
<comment type="subcellular location">
    <subcellularLocation>
        <location evidence="1">Membrane</location>
        <topology evidence="1">Multi-pass membrane protein</topology>
    </subcellularLocation>
</comment>
<feature type="transmembrane region" description="Helical" evidence="6">
    <location>
        <begin position="355"/>
        <end position="376"/>
    </location>
</feature>
<dbReference type="Pfam" id="PF12821">
    <property type="entry name" value="ThrE_2"/>
    <property type="match status" value="1"/>
</dbReference>
<dbReference type="Proteomes" id="UP000017820">
    <property type="component" value="Unassembled WGS sequence"/>
</dbReference>
<feature type="transmembrane region" description="Helical" evidence="6">
    <location>
        <begin position="298"/>
        <end position="319"/>
    </location>
</feature>
<dbReference type="EMBL" id="AUSV01000013">
    <property type="protein sequence ID" value="ESP94727.1"/>
    <property type="molecule type" value="Genomic_DNA"/>
</dbReference>
<feature type="transmembrane region" description="Helical" evidence="6">
    <location>
        <begin position="382"/>
        <end position="399"/>
    </location>
</feature>
<dbReference type="AlphaFoldDB" id="V4JIJ8"/>
<feature type="transmembrane region" description="Helical" evidence="6">
    <location>
        <begin position="233"/>
        <end position="250"/>
    </location>
</feature>
<accession>V4JIJ8</accession>
<feature type="transmembrane region" description="Helical" evidence="6">
    <location>
        <begin position="256"/>
        <end position="277"/>
    </location>
</feature>
<feature type="domain" description="Threonine/serine exporter-like N-terminal" evidence="7">
    <location>
        <begin position="72"/>
        <end position="312"/>
    </location>
</feature>
<dbReference type="PANTHER" id="PTHR31082:SF4">
    <property type="entry name" value="PHEROMONE-REGULATED MEMBRANE PROTEIN 10"/>
    <property type="match status" value="1"/>
</dbReference>
<evidence type="ECO:0000256" key="3">
    <source>
        <dbReference type="ARBA" id="ARBA00022989"/>
    </source>
</evidence>
<evidence type="ECO:0000256" key="5">
    <source>
        <dbReference type="ARBA" id="ARBA00034125"/>
    </source>
</evidence>
<keyword evidence="3 6" id="KW-1133">Transmembrane helix</keyword>
<organism evidence="9 10">
    <name type="scientific">Pseudoalteromonas luteoviolacea (strain 2ta16)</name>
    <dbReference type="NCBI Taxonomy" id="1353533"/>
    <lineage>
        <taxon>Bacteria</taxon>
        <taxon>Pseudomonadati</taxon>
        <taxon>Pseudomonadota</taxon>
        <taxon>Gammaproteobacteria</taxon>
        <taxon>Alteromonadales</taxon>
        <taxon>Pseudoalteromonadaceae</taxon>
        <taxon>Pseudoalteromonas</taxon>
    </lineage>
</organism>
<name>V4JIJ8_PSEL2</name>
<keyword evidence="2 6" id="KW-0812">Transmembrane</keyword>
<feature type="transmembrane region" description="Helical" evidence="6">
    <location>
        <begin position="441"/>
        <end position="462"/>
    </location>
</feature>
<evidence type="ECO:0000313" key="10">
    <source>
        <dbReference type="Proteomes" id="UP000017820"/>
    </source>
</evidence>
<sequence>MLQHAFMPFFERKSTPKALQICNIILRYHKVLCFCYLGFKYAVLKYLGSPLITQLLGIAQLNSATFTQKRKFIVKLGKMLHQYGTPAFRLEAHLMEVATHLGLKSSFVMSPTSVTFVIWTDGHEEEYTHVARVEPGDHDLGSLANTDDVVNKMLAGELSVTQADESLDQIQNADSPYSRWQMAVAFAISGGAFAMLMGTSWSDVIWSGIISILVYLFILWSEHSKRVTHMLEPMVAIAAAFVACAVSAYFDPQLNIRLVVLSAIIVFIPGLALALGFAELSARHLVSGTARVMDAFMLLFKLYFGAFLGISIGFYVFGQVDFVQPEALPKWTAWLAVFLLCMSLVVIFKTKLKHIPWCITSGFIAYAVSVSAAIYFDYALGTFAGAFAVGIFSNIFNRVENAPASIVTMKGLIVLVPGSKTYIGLNSLIEGQSFVMADHIGQQTFLIFMSLVAGLIFANVTLPPKKSL</sequence>
<evidence type="ECO:0000256" key="2">
    <source>
        <dbReference type="ARBA" id="ARBA00022692"/>
    </source>
</evidence>
<dbReference type="InterPro" id="IPR051361">
    <property type="entry name" value="ThrE/Ser_Exporter"/>
</dbReference>
<evidence type="ECO:0000256" key="6">
    <source>
        <dbReference type="SAM" id="Phobius"/>
    </source>
</evidence>
<evidence type="ECO:0000259" key="7">
    <source>
        <dbReference type="Pfam" id="PF06738"/>
    </source>
</evidence>